<feature type="chain" id="PRO_5039244700" description="Secreted protein" evidence="1">
    <location>
        <begin position="32"/>
        <end position="201"/>
    </location>
</feature>
<accession>A0A160KW60</accession>
<proteinExistence type="predicted"/>
<feature type="signal peptide" evidence="1">
    <location>
        <begin position="1"/>
        <end position="31"/>
    </location>
</feature>
<evidence type="ECO:0000256" key="1">
    <source>
        <dbReference type="SAM" id="SignalP"/>
    </source>
</evidence>
<keyword evidence="3" id="KW-1185">Reference proteome</keyword>
<sequence>MMLKTSALSLLGMATATLLVGAGVEAPAAMAAGSQTSARYYLPSGYRDFPAGSDSLEASLLDPGTIGLCNIGFGDVSIASWDDTVLGHVDLFCGDSASGYIHIRDGDGSLNDIGHEADWQDVVDSFGGGLWDDFMLYATGEAIVSDKAPDDHGNDKLCFTTPIDIYTSDGTYITTYQPTVIVSANNKSVVTSYPTHFQSDC</sequence>
<protein>
    <recommendedName>
        <fullName evidence="4">Secreted protein</fullName>
    </recommendedName>
</protein>
<organism evidence="2 3">
    <name type="scientific">Rathayibacter tritici</name>
    <dbReference type="NCBI Taxonomy" id="33888"/>
    <lineage>
        <taxon>Bacteria</taxon>
        <taxon>Bacillati</taxon>
        <taxon>Actinomycetota</taxon>
        <taxon>Actinomycetes</taxon>
        <taxon>Micrococcales</taxon>
        <taxon>Microbacteriaceae</taxon>
        <taxon>Rathayibacter</taxon>
    </lineage>
</organism>
<name>A0A160KW60_9MICO</name>
<reference evidence="2 3" key="1">
    <citation type="submission" date="2016-05" db="EMBL/GenBank/DDBJ databases">
        <title>Complete genome sequence of Rathayibacter tritici NCPPB 1953.</title>
        <authorList>
            <person name="Park J."/>
            <person name="Lee H.-H."/>
            <person name="Lee S.-W."/>
            <person name="Seo Y.-S."/>
        </authorList>
    </citation>
    <scope>NUCLEOTIDE SEQUENCE [LARGE SCALE GENOMIC DNA]</scope>
    <source>
        <strain evidence="2 3">NCPPB 1953</strain>
    </source>
</reference>
<evidence type="ECO:0000313" key="3">
    <source>
        <dbReference type="Proteomes" id="UP000077071"/>
    </source>
</evidence>
<dbReference type="RefSeq" id="WP_146076759.1">
    <property type="nucleotide sequence ID" value="NZ_CP015515.1"/>
</dbReference>
<dbReference type="EMBL" id="CP015515">
    <property type="protein sequence ID" value="AND17974.1"/>
    <property type="molecule type" value="Genomic_DNA"/>
</dbReference>
<keyword evidence="1" id="KW-0732">Signal</keyword>
<dbReference type="KEGG" id="rtn:A6122_2866"/>
<evidence type="ECO:0000313" key="2">
    <source>
        <dbReference type="EMBL" id="AND17974.1"/>
    </source>
</evidence>
<dbReference type="Proteomes" id="UP000077071">
    <property type="component" value="Chromosome"/>
</dbReference>
<dbReference type="AlphaFoldDB" id="A0A160KW60"/>
<gene>
    <name evidence="2" type="ORF">A6122_2866</name>
</gene>
<evidence type="ECO:0008006" key="4">
    <source>
        <dbReference type="Google" id="ProtNLM"/>
    </source>
</evidence>
<dbReference type="PATRIC" id="fig|33888.3.peg.3222"/>